<dbReference type="RefSeq" id="WP_133108072.1">
    <property type="nucleotide sequence ID" value="NZ_SMNA01000006.1"/>
</dbReference>
<gene>
    <name evidence="1" type="ORF">EXU48_12795</name>
</gene>
<comment type="caution">
    <text evidence="1">The sequence shown here is derived from an EMBL/GenBank/DDBJ whole genome shotgun (WGS) entry which is preliminary data.</text>
</comment>
<reference evidence="1 2" key="1">
    <citation type="submission" date="2019-03" db="EMBL/GenBank/DDBJ databases">
        <title>Genomic features of bacteria from cold environments.</title>
        <authorList>
            <person name="Shen L."/>
        </authorList>
    </citation>
    <scope>NUCLEOTIDE SEQUENCE [LARGE SCALE GENOMIC DNA]</scope>
    <source>
        <strain evidence="2">T3246-1</strain>
    </source>
</reference>
<name>A0ABY2E1H5_9MICO</name>
<dbReference type="Proteomes" id="UP000504882">
    <property type="component" value="Unassembled WGS sequence"/>
</dbReference>
<evidence type="ECO:0000313" key="1">
    <source>
        <dbReference type="EMBL" id="TDE92442.1"/>
    </source>
</evidence>
<keyword evidence="2" id="KW-1185">Reference proteome</keyword>
<organism evidence="1 2">
    <name type="scientific">Occultella glacieicola</name>
    <dbReference type="NCBI Taxonomy" id="2518684"/>
    <lineage>
        <taxon>Bacteria</taxon>
        <taxon>Bacillati</taxon>
        <taxon>Actinomycetota</taxon>
        <taxon>Actinomycetes</taxon>
        <taxon>Micrococcales</taxon>
        <taxon>Ruaniaceae</taxon>
        <taxon>Occultella</taxon>
    </lineage>
</organism>
<protein>
    <submittedName>
        <fullName evidence="1">Uncharacterized protein</fullName>
    </submittedName>
</protein>
<evidence type="ECO:0000313" key="2">
    <source>
        <dbReference type="Proteomes" id="UP000504882"/>
    </source>
</evidence>
<sequence>MLSEYETRLADLLGSRLGAPFDGRVFVPPGPSATNEPALLAGLVDAVPIPESFGSRRPEIVPGADDPRRVVRMRTTARVEVRASTAGGREETTTGLDALLYLLDAPDLRDASAFTAPGDPGFALSRQVPTGVQIAPDAGLPAVLVEAEGWFWPPNVSGVTGRPIRQAHVRMAQLPVALEPWPPPLDAGGPAVDLRVTVGAVGTMRLDGGTPAGVAFGALTLRVVDAGGRPGAGTLTGGAGGIGGTDGNLVVPLEAGAASFTYTPPAEPARDVLVVSLDRPDTGDGVAIGTEIARFDLVVA</sequence>
<dbReference type="EMBL" id="SMNA01000006">
    <property type="protein sequence ID" value="TDE92442.1"/>
    <property type="molecule type" value="Genomic_DNA"/>
</dbReference>
<proteinExistence type="predicted"/>
<accession>A0ABY2E1H5</accession>